<dbReference type="PROSITE" id="PS00671">
    <property type="entry name" value="D_2_HYDROXYACID_DH_3"/>
    <property type="match status" value="1"/>
</dbReference>
<dbReference type="PANTHER" id="PTHR42789">
    <property type="entry name" value="D-ISOMER SPECIFIC 2-HYDROXYACID DEHYDROGENASE FAMILY PROTEIN (AFU_ORTHOLOGUE AFUA_6G10090)"/>
    <property type="match status" value="1"/>
</dbReference>
<dbReference type="SUPFAM" id="SSF52283">
    <property type="entry name" value="Formate/glycerate dehydrogenase catalytic domain-like"/>
    <property type="match status" value="1"/>
</dbReference>
<dbReference type="InterPro" id="IPR029753">
    <property type="entry name" value="D-isomer_DH_CS"/>
</dbReference>
<reference evidence="6" key="1">
    <citation type="submission" date="2015-12" db="EMBL/GenBank/DDBJ databases">
        <title>Complete genome sequences of two moderately thermophilic Paenibacillus species.</title>
        <authorList>
            <person name="Butler R.III."/>
            <person name="Wang J."/>
            <person name="Stark B.C."/>
            <person name="Pombert J.-F."/>
        </authorList>
    </citation>
    <scope>NUCLEOTIDE SEQUENCE [LARGE SCALE GENOMIC DNA]</scope>
    <source>
        <strain evidence="6">32O-Y</strain>
    </source>
</reference>
<dbReference type="InterPro" id="IPR006140">
    <property type="entry name" value="D-isomer_DH_NAD-bd"/>
</dbReference>
<dbReference type="InterPro" id="IPR050857">
    <property type="entry name" value="D-2-hydroxyacid_DH"/>
</dbReference>
<dbReference type="PANTHER" id="PTHR42789:SF1">
    <property type="entry name" value="D-ISOMER SPECIFIC 2-HYDROXYACID DEHYDROGENASE FAMILY PROTEIN (AFU_ORTHOLOGUE AFUA_6G10090)"/>
    <property type="match status" value="1"/>
</dbReference>
<dbReference type="EMBL" id="CP013652">
    <property type="protein sequence ID" value="ALS21892.1"/>
    <property type="molecule type" value="Genomic_DNA"/>
</dbReference>
<evidence type="ECO:0000256" key="2">
    <source>
        <dbReference type="ARBA" id="ARBA00023002"/>
    </source>
</evidence>
<keyword evidence="3" id="KW-0520">NAD</keyword>
<evidence type="ECO:0000256" key="3">
    <source>
        <dbReference type="ARBA" id="ARBA00023027"/>
    </source>
</evidence>
<name>A0A0U2W045_9BACL</name>
<dbReference type="FunFam" id="3.40.50.720:FF:000203">
    <property type="entry name" value="D-3-phosphoglycerate dehydrogenase (SerA)"/>
    <property type="match status" value="1"/>
</dbReference>
<dbReference type="CDD" id="cd12173">
    <property type="entry name" value="PGDH_4"/>
    <property type="match status" value="1"/>
</dbReference>
<evidence type="ECO:0000313" key="5">
    <source>
        <dbReference type="EMBL" id="ALS21892.1"/>
    </source>
</evidence>
<evidence type="ECO:0000256" key="1">
    <source>
        <dbReference type="ARBA" id="ARBA00005854"/>
    </source>
</evidence>
<dbReference type="OrthoDB" id="9805416at2"/>
<proteinExistence type="inferred from homology"/>
<dbReference type="PATRIC" id="fig|162209.4.peg.1606"/>
<protein>
    <submittedName>
        <fullName evidence="5">D-3-phosphoglycerate dehydrogenase</fullName>
    </submittedName>
</protein>
<dbReference type="Pfam" id="PF02826">
    <property type="entry name" value="2-Hacid_dh_C"/>
    <property type="match status" value="1"/>
</dbReference>
<dbReference type="Gene3D" id="3.40.50.720">
    <property type="entry name" value="NAD(P)-binding Rossmann-like Domain"/>
    <property type="match status" value="2"/>
</dbReference>
<dbReference type="AlphaFoldDB" id="A0A0U2W045"/>
<gene>
    <name evidence="5" type="ORF">IJ22_15160</name>
</gene>
<sequence length="327" mass="35988">MKRYKVMVAQPIAKEGLERLEQAGLEVIYPEQPIDDRLLEVPEDCDAILIRTAQIGRQVIEQCPQLKVIARHGIGVDNIDMAAASEKGIFVTNVPRSNTNSVAEHVVGMMIALAHHIVKADKELRKGRFEVRNLFIGSELAGKTLGLIGYGNIGRLVVNKCTSGLGMNAIVYDPYVKEVYLDGVRLVDSIETILTESDFVSLHLPYLPEMHHFINAEALKKMKNSAYLINCARGGLVDEEALYHAIQSGDIAGAGLDVFEDEPAPKQHLLWELEQVIVTPHMAAHTKDALIRMAVGAADEIIAVLNGKEPAHCVNRHQLNRTGAINQ</sequence>
<dbReference type="InterPro" id="IPR036291">
    <property type="entry name" value="NAD(P)-bd_dom_sf"/>
</dbReference>
<dbReference type="GO" id="GO:0016616">
    <property type="term" value="F:oxidoreductase activity, acting on the CH-OH group of donors, NAD or NADP as acceptor"/>
    <property type="evidence" value="ECO:0007669"/>
    <property type="project" value="InterPro"/>
</dbReference>
<evidence type="ECO:0000313" key="6">
    <source>
        <dbReference type="Proteomes" id="UP000061660"/>
    </source>
</evidence>
<accession>A0A0U2W045</accession>
<dbReference type="GO" id="GO:0051287">
    <property type="term" value="F:NAD binding"/>
    <property type="evidence" value="ECO:0007669"/>
    <property type="project" value="InterPro"/>
</dbReference>
<dbReference type="Proteomes" id="UP000061660">
    <property type="component" value="Chromosome"/>
</dbReference>
<keyword evidence="6" id="KW-1185">Reference proteome</keyword>
<dbReference type="SUPFAM" id="SSF51735">
    <property type="entry name" value="NAD(P)-binding Rossmann-fold domains"/>
    <property type="match status" value="1"/>
</dbReference>
<comment type="similarity">
    <text evidence="1 4">Belongs to the D-isomer specific 2-hydroxyacid dehydrogenase family.</text>
</comment>
<dbReference type="Pfam" id="PF00389">
    <property type="entry name" value="2-Hacid_dh"/>
    <property type="match status" value="1"/>
</dbReference>
<reference evidence="5 6" key="2">
    <citation type="journal article" date="2016" name="Genome Announc.">
        <title>Complete Genome Sequences of Two Interactive Moderate Thermophiles, Paenibacillus napthalenovorans 32O-Y and Paenibacillus sp. 32O-W.</title>
        <authorList>
            <person name="Butler R.R.III."/>
            <person name="Wang J."/>
            <person name="Stark B.C."/>
            <person name="Pombert J.F."/>
        </authorList>
    </citation>
    <scope>NUCLEOTIDE SEQUENCE [LARGE SCALE GENOMIC DNA]</scope>
    <source>
        <strain evidence="5 6">32O-Y</strain>
    </source>
</reference>
<dbReference type="RefSeq" id="WP_062408264.1">
    <property type="nucleotide sequence ID" value="NZ_BJCS01000003.1"/>
</dbReference>
<evidence type="ECO:0000256" key="4">
    <source>
        <dbReference type="RuleBase" id="RU003719"/>
    </source>
</evidence>
<dbReference type="STRING" id="162209.IJ22_15160"/>
<dbReference type="KEGG" id="pnp:IJ22_15160"/>
<dbReference type="InterPro" id="IPR006139">
    <property type="entry name" value="D-isomer_2_OHA_DH_cat_dom"/>
</dbReference>
<keyword evidence="2 4" id="KW-0560">Oxidoreductase</keyword>
<organism evidence="5 6">
    <name type="scientific">Paenibacillus naphthalenovorans</name>
    <dbReference type="NCBI Taxonomy" id="162209"/>
    <lineage>
        <taxon>Bacteria</taxon>
        <taxon>Bacillati</taxon>
        <taxon>Bacillota</taxon>
        <taxon>Bacilli</taxon>
        <taxon>Bacillales</taxon>
        <taxon>Paenibacillaceae</taxon>
        <taxon>Paenibacillus</taxon>
    </lineage>
</organism>